<reference evidence="4 5" key="1">
    <citation type="journal article" date="2019" name="Int. J. Syst. Evol. Microbiol.">
        <title>The Global Catalogue of Microorganisms (GCM) 10K type strain sequencing project: providing services to taxonomists for standard genome sequencing and annotation.</title>
        <authorList>
            <consortium name="The Broad Institute Genomics Platform"/>
            <consortium name="The Broad Institute Genome Sequencing Center for Infectious Disease"/>
            <person name="Wu L."/>
            <person name="Ma J."/>
        </authorList>
    </citation>
    <scope>NUCLEOTIDE SEQUENCE [LARGE SCALE GENOMIC DNA]</scope>
    <source>
        <strain evidence="4 5">JCM 3367</strain>
    </source>
</reference>
<sequence length="294" mass="31540">MTLTIEVSGLQVRYGEAVALHDLSVRLPGGRIYGLLGRNGSGKTSLLSTLAGFRKPSAGAVVIDGQPVFENPQITRRVCLIQEGGGVGDDTDTVKDAVQVAQRLRPGWDAQYAATLIDLFELPLRKRIGELSRGQRSAFAATVGLASRAAVSMFDEAHLGMDASTRQAFQDELLRDFIARPRTIIISTHLVEEQSPLFERVLILREGRLLLHEDLDELRAQGVSLTGPAATVDDVVAGLTVLNQQQLGPTKSVMVYGALDDARRAAAEAAGLELGPVAVQDLFIHLTEPTGAAR</sequence>
<evidence type="ECO:0000259" key="3">
    <source>
        <dbReference type="PROSITE" id="PS50893"/>
    </source>
</evidence>
<organism evidence="4 5">
    <name type="scientific">Pilimelia columellifera subsp. columellifera</name>
    <dbReference type="NCBI Taxonomy" id="706583"/>
    <lineage>
        <taxon>Bacteria</taxon>
        <taxon>Bacillati</taxon>
        <taxon>Actinomycetota</taxon>
        <taxon>Actinomycetes</taxon>
        <taxon>Micromonosporales</taxon>
        <taxon>Micromonosporaceae</taxon>
        <taxon>Pilimelia</taxon>
    </lineage>
</organism>
<dbReference type="InterPro" id="IPR027417">
    <property type="entry name" value="P-loop_NTPase"/>
</dbReference>
<dbReference type="Gene3D" id="3.40.50.300">
    <property type="entry name" value="P-loop containing nucleotide triphosphate hydrolases"/>
    <property type="match status" value="1"/>
</dbReference>
<protein>
    <submittedName>
        <fullName evidence="4">ABC transporter ATP-binding protein</fullName>
    </submittedName>
</protein>
<dbReference type="RefSeq" id="WP_344174648.1">
    <property type="nucleotide sequence ID" value="NZ_BAAARY010000045.1"/>
</dbReference>
<keyword evidence="5" id="KW-1185">Reference proteome</keyword>
<dbReference type="Pfam" id="PF00005">
    <property type="entry name" value="ABC_tran"/>
    <property type="match status" value="1"/>
</dbReference>
<comment type="caution">
    <text evidence="4">The sequence shown here is derived from an EMBL/GenBank/DDBJ whole genome shotgun (WGS) entry which is preliminary data.</text>
</comment>
<dbReference type="PANTHER" id="PTHR43158">
    <property type="entry name" value="SKFA PEPTIDE EXPORT ATP-BINDING PROTEIN SKFE"/>
    <property type="match status" value="1"/>
</dbReference>
<dbReference type="GO" id="GO:0005524">
    <property type="term" value="F:ATP binding"/>
    <property type="evidence" value="ECO:0007669"/>
    <property type="project" value="UniProtKB-KW"/>
</dbReference>
<evidence type="ECO:0000313" key="5">
    <source>
        <dbReference type="Proteomes" id="UP001499978"/>
    </source>
</evidence>
<evidence type="ECO:0000256" key="2">
    <source>
        <dbReference type="ARBA" id="ARBA00022840"/>
    </source>
</evidence>
<dbReference type="PROSITE" id="PS50893">
    <property type="entry name" value="ABC_TRANSPORTER_2"/>
    <property type="match status" value="1"/>
</dbReference>
<dbReference type="Proteomes" id="UP001499978">
    <property type="component" value="Unassembled WGS sequence"/>
</dbReference>
<proteinExistence type="predicted"/>
<evidence type="ECO:0000313" key="4">
    <source>
        <dbReference type="EMBL" id="GAA2533175.1"/>
    </source>
</evidence>
<accession>A0ABN3NSA3</accession>
<gene>
    <name evidence="4" type="ORF">GCM10010201_35840</name>
</gene>
<evidence type="ECO:0000256" key="1">
    <source>
        <dbReference type="ARBA" id="ARBA00022741"/>
    </source>
</evidence>
<keyword evidence="1" id="KW-0547">Nucleotide-binding</keyword>
<dbReference type="EMBL" id="BAAARY010000045">
    <property type="protein sequence ID" value="GAA2533175.1"/>
    <property type="molecule type" value="Genomic_DNA"/>
</dbReference>
<dbReference type="InterPro" id="IPR003439">
    <property type="entry name" value="ABC_transporter-like_ATP-bd"/>
</dbReference>
<dbReference type="SUPFAM" id="SSF52540">
    <property type="entry name" value="P-loop containing nucleoside triphosphate hydrolases"/>
    <property type="match status" value="1"/>
</dbReference>
<dbReference type="SMART" id="SM00382">
    <property type="entry name" value="AAA"/>
    <property type="match status" value="1"/>
</dbReference>
<name>A0ABN3NSA3_9ACTN</name>
<dbReference type="PANTHER" id="PTHR43158:SF5">
    <property type="entry name" value="ABC TRANSPORTER, ATP-BINDING PROTEIN"/>
    <property type="match status" value="1"/>
</dbReference>
<keyword evidence="2 4" id="KW-0067">ATP-binding</keyword>
<dbReference type="InterPro" id="IPR003593">
    <property type="entry name" value="AAA+_ATPase"/>
</dbReference>
<feature type="domain" description="ABC transporter" evidence="3">
    <location>
        <begin position="5"/>
        <end position="231"/>
    </location>
</feature>